<name>A0A8J1UAW9_OWEFU</name>
<gene>
    <name evidence="1" type="ORF">OFUS_LOCUS7819</name>
</gene>
<proteinExistence type="predicted"/>
<comment type="caution">
    <text evidence="1">The sequence shown here is derived from an EMBL/GenBank/DDBJ whole genome shotgun (WGS) entry which is preliminary data.</text>
</comment>
<dbReference type="AlphaFoldDB" id="A0A8J1UAW9"/>
<evidence type="ECO:0000313" key="2">
    <source>
        <dbReference type="Proteomes" id="UP000749559"/>
    </source>
</evidence>
<dbReference type="PANTHER" id="PTHR31751">
    <property type="entry name" value="SI:CH211-108C17.2-RELATED-RELATED"/>
    <property type="match status" value="1"/>
</dbReference>
<reference evidence="1" key="1">
    <citation type="submission" date="2022-03" db="EMBL/GenBank/DDBJ databases">
        <authorList>
            <person name="Martin C."/>
        </authorList>
    </citation>
    <scope>NUCLEOTIDE SEQUENCE</scope>
</reference>
<dbReference type="EMBL" id="CAIIXF020000004">
    <property type="protein sequence ID" value="CAH1781215.1"/>
    <property type="molecule type" value="Genomic_DNA"/>
</dbReference>
<accession>A0A8J1UAW9</accession>
<evidence type="ECO:0000313" key="1">
    <source>
        <dbReference type="EMBL" id="CAH1781215.1"/>
    </source>
</evidence>
<protein>
    <submittedName>
        <fullName evidence="1">Uncharacterized protein</fullName>
    </submittedName>
</protein>
<dbReference type="OrthoDB" id="5956574at2759"/>
<sequence>MSEEKKFSNKGLTFQLYLRGNEVRKNEVLRKMRFLKEKSLSKKLSNNTDVIEEALDFWIKNHSRETETAQPASQLVINQDFVPLQPFSSVSQDDTNELMFLTTTSAINLLVAQSSHHQELCNSTLQWENSTMHGHVAIANLRCEHGHNIRWTSSPYMANAHFLVNYRVFHGYITSGMIPSKYERFSEGANIGTMSQSYLDNLTKEFANIIKSLKNESSENAVQLEIGMYPNLEEGITIMTDARHGCRKNAKDCDIVCIGEKTHQVLHSIHVTKRDDPCSQRHETFGTRRMYDDFERQNVSIGTHVHDCNGAVNCLVRDTQIFTDNQNDSWHACIALKKQIQNVASGPKYKHGQSWHAQLEDKPEAIRKFAYTAMRNCDENAETLRYMLANMTEHFQNNHQNCFDQSRCRLDPNYEPSTIVVRNDVAIRLLNDTIKKSTIYKNAHNYTKALSTAYVESFNNTLNMFQDKRIYFQDIQYEMRTNLAVLYWNENVDRAYTSLFESEAPDIPFKHPKKVLTKPTYSFRENIWEKLIESVYT</sequence>
<keyword evidence="2" id="KW-1185">Reference proteome</keyword>
<dbReference type="Proteomes" id="UP000749559">
    <property type="component" value="Unassembled WGS sequence"/>
</dbReference>
<organism evidence="1 2">
    <name type="scientific">Owenia fusiformis</name>
    <name type="common">Polychaete worm</name>
    <dbReference type="NCBI Taxonomy" id="6347"/>
    <lineage>
        <taxon>Eukaryota</taxon>
        <taxon>Metazoa</taxon>
        <taxon>Spiralia</taxon>
        <taxon>Lophotrochozoa</taxon>
        <taxon>Annelida</taxon>
        <taxon>Polychaeta</taxon>
        <taxon>Sedentaria</taxon>
        <taxon>Canalipalpata</taxon>
        <taxon>Sabellida</taxon>
        <taxon>Oweniida</taxon>
        <taxon>Oweniidae</taxon>
        <taxon>Owenia</taxon>
    </lineage>
</organism>